<organism evidence="2 3">
    <name type="scientific">Clostridium innocuum</name>
    <dbReference type="NCBI Taxonomy" id="1522"/>
    <lineage>
        <taxon>Bacteria</taxon>
        <taxon>Bacillati</taxon>
        <taxon>Bacillota</taxon>
        <taxon>Clostridia</taxon>
        <taxon>Eubacteriales</taxon>
        <taxon>Clostridiaceae</taxon>
        <taxon>Clostridium</taxon>
    </lineage>
</organism>
<evidence type="ECO:0000313" key="3">
    <source>
        <dbReference type="Proteomes" id="UP000030008"/>
    </source>
</evidence>
<accession>A0A099I406</accession>
<feature type="transmembrane region" description="Helical" evidence="1">
    <location>
        <begin position="118"/>
        <end position="137"/>
    </location>
</feature>
<feature type="transmembrane region" description="Helical" evidence="1">
    <location>
        <begin position="195"/>
        <end position="219"/>
    </location>
</feature>
<keyword evidence="1" id="KW-1133">Transmembrane helix</keyword>
<keyword evidence="1" id="KW-0472">Membrane</keyword>
<reference evidence="2 3" key="1">
    <citation type="submission" date="2014-08" db="EMBL/GenBank/DDBJ databases">
        <title>Clostridium innocuum, an unnegligible vancomycin-resistant pathogen causing extra-intestinal infections.</title>
        <authorList>
            <person name="Feng Y."/>
            <person name="Chiu C.-H."/>
        </authorList>
    </citation>
    <scope>NUCLEOTIDE SEQUENCE [LARGE SCALE GENOMIC DNA]</scope>
    <source>
        <strain evidence="2 3">AN88</strain>
    </source>
</reference>
<feature type="transmembrane region" description="Helical" evidence="1">
    <location>
        <begin position="23"/>
        <end position="44"/>
    </location>
</feature>
<protein>
    <submittedName>
        <fullName evidence="2">Membrane protein</fullName>
    </submittedName>
</protein>
<comment type="caution">
    <text evidence="2">The sequence shown here is derived from an EMBL/GenBank/DDBJ whole genome shotgun (WGS) entry which is preliminary data.</text>
</comment>
<name>A0A099I406_CLOIN</name>
<gene>
    <name evidence="2" type="ORF">CIAN88_17410</name>
</gene>
<feature type="transmembrane region" description="Helical" evidence="1">
    <location>
        <begin position="86"/>
        <end position="106"/>
    </location>
</feature>
<feature type="transmembrane region" description="Helical" evidence="1">
    <location>
        <begin position="231"/>
        <end position="252"/>
    </location>
</feature>
<sequence length="338" mass="40575">MISMREENLRERKKQRRACVRRLRMLLVLFSIFLIAYMVFSYFLLKLMLEDVHIAFLRNFLFHSVALLVWLAVIRMLWSCRRLGRLLFQVLSLVNLYTLYELPALFRIDIAKENSLLRIVFTLMVAGKAALALYMSWSLQRNPQIIYIWKPPSTEADNEMQGKAMSPVNFSQKEHIQHDHRLDIRARNRIRACSVALLLYQYGMLVLLYLLMFVFRYYSSDHEGMQFMQRTLLLASLFSALIWSLPAVSLFLYKPWSRWIIPVMWGTELLRLLFTLPQLADVFQTQNYQLLSWGILIVTELLRYLLLYRLLQYFLKDPFVRVYWMRRYHEGIQEDQEL</sequence>
<dbReference type="AlphaFoldDB" id="A0A099I406"/>
<proteinExistence type="predicted"/>
<feature type="transmembrane region" description="Helical" evidence="1">
    <location>
        <begin position="56"/>
        <end position="74"/>
    </location>
</feature>
<evidence type="ECO:0000313" key="2">
    <source>
        <dbReference type="EMBL" id="KGJ51977.1"/>
    </source>
</evidence>
<keyword evidence="1" id="KW-0812">Transmembrane</keyword>
<dbReference type="Proteomes" id="UP000030008">
    <property type="component" value="Unassembled WGS sequence"/>
</dbReference>
<evidence type="ECO:0000256" key="1">
    <source>
        <dbReference type="SAM" id="Phobius"/>
    </source>
</evidence>
<dbReference type="EMBL" id="JQIF01000090">
    <property type="protein sequence ID" value="KGJ51977.1"/>
    <property type="molecule type" value="Genomic_DNA"/>
</dbReference>